<dbReference type="Pfam" id="PF00581">
    <property type="entry name" value="Rhodanese"/>
    <property type="match status" value="1"/>
</dbReference>
<feature type="domain" description="Rhodanese" evidence="1">
    <location>
        <begin position="17"/>
        <end position="105"/>
    </location>
</feature>
<name>A0A516SG20_9NEIS</name>
<dbReference type="AlphaFoldDB" id="A0A516SG20"/>
<dbReference type="InterPro" id="IPR001763">
    <property type="entry name" value="Rhodanese-like_dom"/>
</dbReference>
<dbReference type="SUPFAM" id="SSF52821">
    <property type="entry name" value="Rhodanese/Cell cycle control phosphatase"/>
    <property type="match status" value="1"/>
</dbReference>
<accession>A0A516SG20</accession>
<dbReference type="PROSITE" id="PS50206">
    <property type="entry name" value="RHODANESE_3"/>
    <property type="match status" value="1"/>
</dbReference>
<evidence type="ECO:0000259" key="1">
    <source>
        <dbReference type="PROSITE" id="PS50206"/>
    </source>
</evidence>
<sequence>MKQLSPVELAQWLADPSTVKPLLLDVREDWEFALCHLDGATHLPMNTVPARHGELDAEQAIVVICHHGMRSYQVGAFLERAGFDDIYNLHGGVAAWAEQVDPEMARY</sequence>
<protein>
    <submittedName>
        <fullName evidence="2">Sulfurtransferase</fullName>
    </submittedName>
</protein>
<dbReference type="Proteomes" id="UP000317550">
    <property type="component" value="Chromosome"/>
</dbReference>
<keyword evidence="3" id="KW-1185">Reference proteome</keyword>
<dbReference type="InterPro" id="IPR050229">
    <property type="entry name" value="GlpE_sulfurtransferase"/>
</dbReference>
<dbReference type="PANTHER" id="PTHR43031:SF17">
    <property type="entry name" value="SULFURTRANSFERASE YTWF-RELATED"/>
    <property type="match status" value="1"/>
</dbReference>
<dbReference type="PANTHER" id="PTHR43031">
    <property type="entry name" value="FAD-DEPENDENT OXIDOREDUCTASE"/>
    <property type="match status" value="1"/>
</dbReference>
<dbReference type="OrthoDB" id="9804286at2"/>
<evidence type="ECO:0000313" key="2">
    <source>
        <dbReference type="EMBL" id="QDQ27109.1"/>
    </source>
</evidence>
<evidence type="ECO:0000313" key="3">
    <source>
        <dbReference type="Proteomes" id="UP000317550"/>
    </source>
</evidence>
<organism evidence="2 3">
    <name type="scientific">Chitinimonas arctica</name>
    <dbReference type="NCBI Taxonomy" id="2594795"/>
    <lineage>
        <taxon>Bacteria</taxon>
        <taxon>Pseudomonadati</taxon>
        <taxon>Pseudomonadota</taxon>
        <taxon>Betaproteobacteria</taxon>
        <taxon>Neisseriales</taxon>
        <taxon>Chitinibacteraceae</taxon>
        <taxon>Chitinimonas</taxon>
    </lineage>
</organism>
<dbReference type="EMBL" id="CP041730">
    <property type="protein sequence ID" value="QDQ27109.1"/>
    <property type="molecule type" value="Genomic_DNA"/>
</dbReference>
<dbReference type="InterPro" id="IPR036873">
    <property type="entry name" value="Rhodanese-like_dom_sf"/>
</dbReference>
<dbReference type="KEGG" id="cari:FNU76_12460"/>
<dbReference type="SMART" id="SM00450">
    <property type="entry name" value="RHOD"/>
    <property type="match status" value="1"/>
</dbReference>
<dbReference type="Gene3D" id="3.40.250.10">
    <property type="entry name" value="Rhodanese-like domain"/>
    <property type="match status" value="1"/>
</dbReference>
<proteinExistence type="predicted"/>
<keyword evidence="2" id="KW-0808">Transferase</keyword>
<dbReference type="GO" id="GO:0016740">
    <property type="term" value="F:transferase activity"/>
    <property type="evidence" value="ECO:0007669"/>
    <property type="project" value="UniProtKB-KW"/>
</dbReference>
<dbReference type="RefSeq" id="WP_144278502.1">
    <property type="nucleotide sequence ID" value="NZ_CP041730.1"/>
</dbReference>
<gene>
    <name evidence="2" type="ORF">FNU76_12460</name>
</gene>
<reference evidence="3" key="1">
    <citation type="submission" date="2019-07" db="EMBL/GenBank/DDBJ databases">
        <title>Chitinimonas sp. nov., isolated from Ny-Alesund, arctica soil.</title>
        <authorList>
            <person name="Xu Q."/>
            <person name="Peng F."/>
        </authorList>
    </citation>
    <scope>NUCLEOTIDE SEQUENCE [LARGE SCALE GENOMIC DNA]</scope>
    <source>
        <strain evidence="3">R3-44</strain>
    </source>
</reference>